<feature type="region of interest" description="Disordered" evidence="1">
    <location>
        <begin position="68"/>
        <end position="101"/>
    </location>
</feature>
<dbReference type="PANTHER" id="PTHR33871:SF18">
    <property type="entry name" value="F24J8.12 PROTEIN"/>
    <property type="match status" value="1"/>
</dbReference>
<dbReference type="Proteomes" id="UP001359559">
    <property type="component" value="Unassembled WGS sequence"/>
</dbReference>
<evidence type="ECO:0000313" key="3">
    <source>
        <dbReference type="Proteomes" id="UP001359559"/>
    </source>
</evidence>
<feature type="compositionally biased region" description="Polar residues" evidence="1">
    <location>
        <begin position="205"/>
        <end position="214"/>
    </location>
</feature>
<dbReference type="AlphaFoldDB" id="A0AAN9K7R3"/>
<comment type="caution">
    <text evidence="2">The sequence shown here is derived from an EMBL/GenBank/DDBJ whole genome shotgun (WGS) entry which is preliminary data.</text>
</comment>
<name>A0AAN9K7R3_CLITE</name>
<reference evidence="2 3" key="1">
    <citation type="submission" date="2024-01" db="EMBL/GenBank/DDBJ databases">
        <title>The genomes of 5 underutilized Papilionoideae crops provide insights into root nodulation and disease resistance.</title>
        <authorList>
            <person name="Yuan L."/>
        </authorList>
    </citation>
    <scope>NUCLEOTIDE SEQUENCE [LARGE SCALE GENOMIC DNA]</scope>
    <source>
        <strain evidence="2">LY-2023</strain>
        <tissue evidence="2">Leaf</tissue>
    </source>
</reference>
<dbReference type="PANTHER" id="PTHR33871">
    <property type="entry name" value="OS05G0503100 PROTEIN-RELATED"/>
    <property type="match status" value="1"/>
</dbReference>
<sequence length="347" mass="38380">MQLPMLYIKLKPITLLLPPYSYPPSTPSHLSLNQIMGCCISKCRPDKHPLEEQHHFNHLQDKLVISQAVPSLPPTPPPPTLYSTTKISPYSPPSPTSSTSSISSFTCTTSNTISSASSLSTASSSSLSSKDKSFSNEFLLSCYKENPHIARINSLREASLSLIKPKSQYKKINHPSPGKPNNNFATLKQSPTQNVFSMPQKRMRSNSPTNLTRQKSFRREPERHNVTINSASNIMQGRTLGSPSPSRRFNGDKCGTGMVMENSVSKRMMSPKVSVSAIHSHSCLRKESIKAASPNNSSPKLHSGLRHRETKIDESVVKDVVCGHDMDLTMMEDIDNPLISLDCFIFL</sequence>
<evidence type="ECO:0000313" key="2">
    <source>
        <dbReference type="EMBL" id="KAK7311501.1"/>
    </source>
</evidence>
<evidence type="ECO:0000256" key="1">
    <source>
        <dbReference type="SAM" id="MobiDB-lite"/>
    </source>
</evidence>
<accession>A0AAN9K7R3</accession>
<gene>
    <name evidence="2" type="ORF">RJT34_09695</name>
</gene>
<feature type="compositionally biased region" description="Pro residues" evidence="1">
    <location>
        <begin position="71"/>
        <end position="80"/>
    </location>
</feature>
<feature type="region of interest" description="Disordered" evidence="1">
    <location>
        <begin position="199"/>
        <end position="221"/>
    </location>
</feature>
<dbReference type="EMBL" id="JAYKXN010000002">
    <property type="protein sequence ID" value="KAK7311501.1"/>
    <property type="molecule type" value="Genomic_DNA"/>
</dbReference>
<feature type="region of interest" description="Disordered" evidence="1">
    <location>
        <begin position="289"/>
        <end position="309"/>
    </location>
</feature>
<keyword evidence="3" id="KW-1185">Reference proteome</keyword>
<proteinExistence type="predicted"/>
<organism evidence="2 3">
    <name type="scientific">Clitoria ternatea</name>
    <name type="common">Butterfly pea</name>
    <dbReference type="NCBI Taxonomy" id="43366"/>
    <lineage>
        <taxon>Eukaryota</taxon>
        <taxon>Viridiplantae</taxon>
        <taxon>Streptophyta</taxon>
        <taxon>Embryophyta</taxon>
        <taxon>Tracheophyta</taxon>
        <taxon>Spermatophyta</taxon>
        <taxon>Magnoliopsida</taxon>
        <taxon>eudicotyledons</taxon>
        <taxon>Gunneridae</taxon>
        <taxon>Pentapetalae</taxon>
        <taxon>rosids</taxon>
        <taxon>fabids</taxon>
        <taxon>Fabales</taxon>
        <taxon>Fabaceae</taxon>
        <taxon>Papilionoideae</taxon>
        <taxon>50 kb inversion clade</taxon>
        <taxon>NPAAA clade</taxon>
        <taxon>indigoferoid/millettioid clade</taxon>
        <taxon>Phaseoleae</taxon>
        <taxon>Clitoria</taxon>
    </lineage>
</organism>
<protein>
    <submittedName>
        <fullName evidence="2">Uncharacterized protein</fullName>
    </submittedName>
</protein>